<name>A0A1G5VFE7_9BACT</name>
<dbReference type="STRING" id="279824.SAMN03080617_00497"/>
<dbReference type="Pfam" id="PF13715">
    <property type="entry name" value="CarbopepD_reg_2"/>
    <property type="match status" value="1"/>
</dbReference>
<dbReference type="AlphaFoldDB" id="A0A1G5VFE7"/>
<feature type="signal peptide" evidence="1">
    <location>
        <begin position="1"/>
        <end position="18"/>
    </location>
</feature>
<dbReference type="RefSeq" id="WP_092728369.1">
    <property type="nucleotide sequence ID" value="NZ_FMXE01000003.1"/>
</dbReference>
<feature type="chain" id="PRO_5011729317" evidence="1">
    <location>
        <begin position="19"/>
        <end position="918"/>
    </location>
</feature>
<keyword evidence="3" id="KW-1185">Reference proteome</keyword>
<dbReference type="OrthoDB" id="1223654at2"/>
<organism evidence="2 3">
    <name type="scientific">Algoriphagus alkaliphilus</name>
    <dbReference type="NCBI Taxonomy" id="279824"/>
    <lineage>
        <taxon>Bacteria</taxon>
        <taxon>Pseudomonadati</taxon>
        <taxon>Bacteroidota</taxon>
        <taxon>Cytophagia</taxon>
        <taxon>Cytophagales</taxon>
        <taxon>Cyclobacteriaceae</taxon>
        <taxon>Algoriphagus</taxon>
    </lineage>
</organism>
<evidence type="ECO:0000256" key="1">
    <source>
        <dbReference type="SAM" id="SignalP"/>
    </source>
</evidence>
<reference evidence="3" key="1">
    <citation type="submission" date="2016-10" db="EMBL/GenBank/DDBJ databases">
        <authorList>
            <person name="Varghese N."/>
            <person name="Submissions S."/>
        </authorList>
    </citation>
    <scope>NUCLEOTIDE SEQUENCE [LARGE SCALE GENOMIC DNA]</scope>
    <source>
        <strain evidence="3">DSM 22703</strain>
    </source>
</reference>
<dbReference type="Gene3D" id="2.60.40.1120">
    <property type="entry name" value="Carboxypeptidase-like, regulatory domain"/>
    <property type="match status" value="1"/>
</dbReference>
<dbReference type="InterPro" id="IPR008969">
    <property type="entry name" value="CarboxyPept-like_regulatory"/>
</dbReference>
<protein>
    <submittedName>
        <fullName evidence="2">CarboxypepD_reg-like domain-containing protein</fullName>
    </submittedName>
</protein>
<gene>
    <name evidence="2" type="ORF">SAMN03080617_00497</name>
</gene>
<sequence length="918" mass="105244">MRQFFFIWFFLLSGLSFSQTITGTVKEKGSGLPLPFANVFINNTTQGVATDAEGKFRLSGNFSNEIELVASFVGYVTEVKTVSFRGKNEVQIEFQLAFNESNLSEVELKAKRDKSWERELRRFEEAFLALPDDPYKADIEILNPWVLDFGKVKANKGPNYLQATTQEPLKIKNKALGYDITYYLQDFRVMRNGTRFFGQVFYEPIKTVNPQESEQWINARENDYHSSLRHLNQSILLNSRDSIHFSIYQVLPEKMDRRRTNDFYEELNKSIVSVTKDSILRRPMGDGTYRVFLPGRMEIHHLDKPWRNDYYTNVYHAISWIEAPERYYDIDLRGTLINPTQLVLSGYLSRQRVARTLPLDFEPNKNFIVENLQTEVITSPALKLNRLREKAWLTTNKPYFYPGETAWIGGQMLYQDQTLADSLSRVLYVDLINSKAEIIQSATFPIEQGKISGGMSLSAELAPEDYALRGYTHWNQNFGQKDQFITPIIIMNPGFQPKVESTDSEPLFGGVSMIPEFSISDSLSYRVMDLKLDFLDEFQNPIDTEFILSLVDGEAVVEVDSLSSLEKAMDWLDEPLEDDFNSELSSSIEYGISIRGKFIPSNKRQPLINPITVVRGDLEDYGQVMTDSSGNFWATGLYFQDTSMIAIAAMDEKRRPFGSVEIFPRKAPLVSRTIPSYAYTTELIKEEDRLLDVSGDYILLEEFVKEEVKVRETMAERNYGYGPPSREMGQERLEKMATWEQVFQSMGLFSNYNFGEKTGPPMVILDGQKFPFIHPSEILEGLVPSELESVKVYSDPISLAIFGMLGYGGVIMIETKKGFRTGPDSDRKFNSEGFQIFDIAGFTEYQEFPKNPPSDQYLKKKPTIYWEPNGQTKDGIYQAKVKVPYGVKLIRIKVEGRTQDGEVVYHSSTLDLEKPILR</sequence>
<evidence type="ECO:0000313" key="3">
    <source>
        <dbReference type="Proteomes" id="UP000198756"/>
    </source>
</evidence>
<evidence type="ECO:0000313" key="2">
    <source>
        <dbReference type="EMBL" id="SDA44484.1"/>
    </source>
</evidence>
<keyword evidence="1" id="KW-0732">Signal</keyword>
<accession>A0A1G5VFE7</accession>
<dbReference type="EMBL" id="FMXE01000003">
    <property type="protein sequence ID" value="SDA44484.1"/>
    <property type="molecule type" value="Genomic_DNA"/>
</dbReference>
<proteinExistence type="predicted"/>
<dbReference type="SUPFAM" id="SSF49464">
    <property type="entry name" value="Carboxypeptidase regulatory domain-like"/>
    <property type="match status" value="1"/>
</dbReference>
<dbReference type="Proteomes" id="UP000198756">
    <property type="component" value="Unassembled WGS sequence"/>
</dbReference>